<organism evidence="1 2">
    <name type="scientific">Syphacia muris</name>
    <dbReference type="NCBI Taxonomy" id="451379"/>
    <lineage>
        <taxon>Eukaryota</taxon>
        <taxon>Metazoa</taxon>
        <taxon>Ecdysozoa</taxon>
        <taxon>Nematoda</taxon>
        <taxon>Chromadorea</taxon>
        <taxon>Rhabditida</taxon>
        <taxon>Spirurina</taxon>
        <taxon>Oxyuridomorpha</taxon>
        <taxon>Oxyuroidea</taxon>
        <taxon>Oxyuridae</taxon>
        <taxon>Syphacia</taxon>
    </lineage>
</organism>
<sequence length="72" mass="7753">MSEPTKISAQHGRKLCDCAEPLLKIYEVSGTGVSFFVENSRTPLPENCDASFLAGQKIVAKGILPIAFTVVK</sequence>
<accession>A0A0N5AXX8</accession>
<reference evidence="2" key="1">
    <citation type="submission" date="2017-02" db="UniProtKB">
        <authorList>
            <consortium name="WormBaseParasite"/>
        </authorList>
    </citation>
    <scope>IDENTIFICATION</scope>
</reference>
<evidence type="ECO:0000313" key="1">
    <source>
        <dbReference type="Proteomes" id="UP000046393"/>
    </source>
</evidence>
<dbReference type="WBParaSite" id="SMUV_0000981201-mRNA-1">
    <property type="protein sequence ID" value="SMUV_0000981201-mRNA-1"/>
    <property type="gene ID" value="SMUV_0000981201"/>
</dbReference>
<protein>
    <submittedName>
        <fullName evidence="2">FHA domain-containing protein</fullName>
    </submittedName>
</protein>
<name>A0A0N5AXX8_9BILA</name>
<keyword evidence="1" id="KW-1185">Reference proteome</keyword>
<dbReference type="Proteomes" id="UP000046393">
    <property type="component" value="Unplaced"/>
</dbReference>
<dbReference type="STRING" id="451379.A0A0N5AXX8"/>
<proteinExistence type="predicted"/>
<dbReference type="AlphaFoldDB" id="A0A0N5AXX8"/>
<evidence type="ECO:0000313" key="2">
    <source>
        <dbReference type="WBParaSite" id="SMUV_0000981201-mRNA-1"/>
    </source>
</evidence>